<feature type="domain" description="HMA" evidence="16">
    <location>
        <begin position="50"/>
        <end position="115"/>
    </location>
</feature>
<dbReference type="PRINTS" id="PR00119">
    <property type="entry name" value="CATATPASE"/>
</dbReference>
<dbReference type="SUPFAM" id="SSF55008">
    <property type="entry name" value="HMA, heavy metal-associated domain"/>
    <property type="match status" value="1"/>
</dbReference>
<comment type="caution">
    <text evidence="17">The sequence shown here is derived from an EMBL/GenBank/DDBJ whole genome shotgun (WGS) entry which is preliminary data.</text>
</comment>
<keyword evidence="13" id="KW-0406">Ion transport</keyword>
<feature type="transmembrane region" description="Helical" evidence="15">
    <location>
        <begin position="697"/>
        <end position="716"/>
    </location>
</feature>
<keyword evidence="18" id="KW-1185">Reference proteome</keyword>
<evidence type="ECO:0000256" key="6">
    <source>
        <dbReference type="ARBA" id="ARBA00022692"/>
    </source>
</evidence>
<dbReference type="RefSeq" id="WP_281736185.1">
    <property type="nucleotide sequence ID" value="NZ_JAKETQ010000001.1"/>
</dbReference>
<dbReference type="GO" id="GO:0005886">
    <property type="term" value="C:plasma membrane"/>
    <property type="evidence" value="ECO:0007669"/>
    <property type="project" value="UniProtKB-SubCell"/>
</dbReference>
<evidence type="ECO:0000256" key="1">
    <source>
        <dbReference type="ARBA" id="ARBA00004651"/>
    </source>
</evidence>
<dbReference type="InterPro" id="IPR006121">
    <property type="entry name" value="HMA_dom"/>
</dbReference>
<dbReference type="GO" id="GO:0016887">
    <property type="term" value="F:ATP hydrolysis activity"/>
    <property type="evidence" value="ECO:0007669"/>
    <property type="project" value="InterPro"/>
</dbReference>
<dbReference type="PANTHER" id="PTHR43520:SF5">
    <property type="entry name" value="CATION-TRANSPORTING P-TYPE ATPASE-RELATED"/>
    <property type="match status" value="1"/>
</dbReference>
<dbReference type="PROSITE" id="PS01047">
    <property type="entry name" value="HMA_1"/>
    <property type="match status" value="1"/>
</dbReference>
<dbReference type="Proteomes" id="UP001156140">
    <property type="component" value="Unassembled WGS sequence"/>
</dbReference>
<dbReference type="GO" id="GO:0005524">
    <property type="term" value="F:ATP binding"/>
    <property type="evidence" value="ECO:0007669"/>
    <property type="project" value="UniProtKB-UniRule"/>
</dbReference>
<keyword evidence="14 15" id="KW-0472">Membrane</keyword>
<evidence type="ECO:0000259" key="16">
    <source>
        <dbReference type="PROSITE" id="PS50846"/>
    </source>
</evidence>
<dbReference type="SUPFAM" id="SSF56784">
    <property type="entry name" value="HAD-like"/>
    <property type="match status" value="1"/>
</dbReference>
<proteinExistence type="inferred from homology"/>
<keyword evidence="6 15" id="KW-0812">Transmembrane</keyword>
<keyword evidence="10" id="KW-0460">Magnesium</keyword>
<keyword evidence="11" id="KW-1278">Translocase</keyword>
<reference evidence="17" key="1">
    <citation type="submission" date="2022-03" db="EMBL/GenBank/DDBJ databases">
        <title>The complete genome sequence of a Methyloterrigena soli.</title>
        <authorList>
            <person name="Zi Z."/>
        </authorList>
    </citation>
    <scope>NUCLEOTIDE SEQUENCE</scope>
    <source>
        <strain evidence="17">M48</strain>
    </source>
</reference>
<evidence type="ECO:0000313" key="18">
    <source>
        <dbReference type="Proteomes" id="UP001156140"/>
    </source>
</evidence>
<name>A0AA41UDX8_9HYPH</name>
<evidence type="ECO:0000256" key="10">
    <source>
        <dbReference type="ARBA" id="ARBA00022842"/>
    </source>
</evidence>
<feature type="transmembrane region" description="Helical" evidence="15">
    <location>
        <begin position="377"/>
        <end position="398"/>
    </location>
</feature>
<dbReference type="InterPro" id="IPR017969">
    <property type="entry name" value="Heavy-metal-associated_CS"/>
</dbReference>
<dbReference type="PANTHER" id="PTHR43520">
    <property type="entry name" value="ATP7, ISOFORM B"/>
    <property type="match status" value="1"/>
</dbReference>
<dbReference type="InterPro" id="IPR027256">
    <property type="entry name" value="P-typ_ATPase_IB"/>
</dbReference>
<comment type="similarity">
    <text evidence="2 15">Belongs to the cation transport ATPase (P-type) (TC 3.A.3) family. Type IB subfamily.</text>
</comment>
<dbReference type="Gene3D" id="3.40.50.1000">
    <property type="entry name" value="HAD superfamily/HAD-like"/>
    <property type="match status" value="1"/>
</dbReference>
<dbReference type="CDD" id="cd00371">
    <property type="entry name" value="HMA"/>
    <property type="match status" value="1"/>
</dbReference>
<evidence type="ECO:0000256" key="7">
    <source>
        <dbReference type="ARBA" id="ARBA00022723"/>
    </source>
</evidence>
<keyword evidence="8 15" id="KW-0547">Nucleotide-binding</keyword>
<dbReference type="NCBIfam" id="TIGR01511">
    <property type="entry name" value="ATPase-IB1_Cu"/>
    <property type="match status" value="1"/>
</dbReference>
<dbReference type="NCBIfam" id="TIGR01525">
    <property type="entry name" value="ATPase-IB_hvy"/>
    <property type="match status" value="1"/>
</dbReference>
<dbReference type="GO" id="GO:0043682">
    <property type="term" value="F:P-type divalent copper transporter activity"/>
    <property type="evidence" value="ECO:0007669"/>
    <property type="project" value="TreeGrafter"/>
</dbReference>
<dbReference type="EMBL" id="JALAZD010000001">
    <property type="protein sequence ID" value="MCI0127844.1"/>
    <property type="molecule type" value="Genomic_DNA"/>
</dbReference>
<feature type="transmembrane region" description="Helical" evidence="15">
    <location>
        <begin position="722"/>
        <end position="741"/>
    </location>
</feature>
<dbReference type="InterPro" id="IPR023299">
    <property type="entry name" value="ATPase_P-typ_cyto_dom_N"/>
</dbReference>
<dbReference type="Gene3D" id="2.70.150.10">
    <property type="entry name" value="Calcium-transporting ATPase, cytoplasmic transduction domain A"/>
    <property type="match status" value="1"/>
</dbReference>
<dbReference type="PROSITE" id="PS50846">
    <property type="entry name" value="HMA_2"/>
    <property type="match status" value="1"/>
</dbReference>
<keyword evidence="9 15" id="KW-0067">ATP-binding</keyword>
<dbReference type="Gene3D" id="3.30.70.100">
    <property type="match status" value="1"/>
</dbReference>
<dbReference type="InterPro" id="IPR008250">
    <property type="entry name" value="ATPase_P-typ_transduc_dom_A_sf"/>
</dbReference>
<feature type="transmembrane region" description="Helical" evidence="15">
    <location>
        <begin position="162"/>
        <end position="179"/>
    </location>
</feature>
<feature type="transmembrane region" description="Helical" evidence="15">
    <location>
        <begin position="200"/>
        <end position="218"/>
    </location>
</feature>
<comment type="subcellular location">
    <subcellularLocation>
        <location evidence="1">Cell membrane</location>
        <topology evidence="1">Multi-pass membrane protein</topology>
    </subcellularLocation>
</comment>
<evidence type="ECO:0000256" key="11">
    <source>
        <dbReference type="ARBA" id="ARBA00022967"/>
    </source>
</evidence>
<dbReference type="InterPro" id="IPR036163">
    <property type="entry name" value="HMA_dom_sf"/>
</dbReference>
<evidence type="ECO:0000256" key="13">
    <source>
        <dbReference type="ARBA" id="ARBA00023065"/>
    </source>
</evidence>
<dbReference type="SUPFAM" id="SSF81653">
    <property type="entry name" value="Calcium ATPase, transduction domain A"/>
    <property type="match status" value="1"/>
</dbReference>
<dbReference type="Gene3D" id="3.40.1110.10">
    <property type="entry name" value="Calcium-transporting ATPase, cytoplasmic domain N"/>
    <property type="match status" value="1"/>
</dbReference>
<dbReference type="GO" id="GO:0005507">
    <property type="term" value="F:copper ion binding"/>
    <property type="evidence" value="ECO:0007669"/>
    <property type="project" value="TreeGrafter"/>
</dbReference>
<evidence type="ECO:0000256" key="5">
    <source>
        <dbReference type="ARBA" id="ARBA00022553"/>
    </source>
</evidence>
<accession>A0AA41UDX8</accession>
<dbReference type="Pfam" id="PF00403">
    <property type="entry name" value="HMA"/>
    <property type="match status" value="1"/>
</dbReference>
<dbReference type="AlphaFoldDB" id="A0AA41UDX8"/>
<dbReference type="InterPro" id="IPR059000">
    <property type="entry name" value="ATPase_P-type_domA"/>
</dbReference>
<dbReference type="InterPro" id="IPR018303">
    <property type="entry name" value="ATPase_P-typ_P_site"/>
</dbReference>
<feature type="transmembrane region" description="Helical" evidence="15">
    <location>
        <begin position="134"/>
        <end position="156"/>
    </location>
</feature>
<evidence type="ECO:0000256" key="12">
    <source>
        <dbReference type="ARBA" id="ARBA00022989"/>
    </source>
</evidence>
<dbReference type="InterPro" id="IPR023298">
    <property type="entry name" value="ATPase_P-typ_TM_dom_sf"/>
</dbReference>
<evidence type="ECO:0000256" key="2">
    <source>
        <dbReference type="ARBA" id="ARBA00006024"/>
    </source>
</evidence>
<gene>
    <name evidence="17" type="primary">cadA</name>
    <name evidence="17" type="ORF">ML536_13520</name>
</gene>
<dbReference type="InterPro" id="IPR036412">
    <property type="entry name" value="HAD-like_sf"/>
</dbReference>
<feature type="transmembrane region" description="Helical" evidence="15">
    <location>
        <begin position="410"/>
        <end position="433"/>
    </location>
</feature>
<keyword evidence="3" id="KW-0813">Transport</keyword>
<keyword evidence="7 15" id="KW-0479">Metal-binding</keyword>
<keyword evidence="5" id="KW-0597">Phosphoprotein</keyword>
<dbReference type="PROSITE" id="PS00154">
    <property type="entry name" value="ATPASE_E1_E2"/>
    <property type="match status" value="1"/>
</dbReference>
<dbReference type="GO" id="GO:0055070">
    <property type="term" value="P:copper ion homeostasis"/>
    <property type="evidence" value="ECO:0007669"/>
    <property type="project" value="TreeGrafter"/>
</dbReference>
<dbReference type="NCBIfam" id="TIGR01512">
    <property type="entry name" value="ATPase-IB2_Cd"/>
    <property type="match status" value="1"/>
</dbReference>
<protein>
    <submittedName>
        <fullName evidence="17">Cadmium-translocating P-type ATPase</fullName>
    </submittedName>
</protein>
<dbReference type="Pfam" id="PF00702">
    <property type="entry name" value="Hydrolase"/>
    <property type="match status" value="1"/>
</dbReference>
<feature type="transmembrane region" description="Helical" evidence="15">
    <location>
        <begin position="224"/>
        <end position="242"/>
    </location>
</feature>
<evidence type="ECO:0000256" key="4">
    <source>
        <dbReference type="ARBA" id="ARBA00022475"/>
    </source>
</evidence>
<evidence type="ECO:0000256" key="8">
    <source>
        <dbReference type="ARBA" id="ARBA00022741"/>
    </source>
</evidence>
<dbReference type="NCBIfam" id="TIGR01494">
    <property type="entry name" value="ATPase_P-type"/>
    <property type="match status" value="2"/>
</dbReference>
<keyword evidence="4 15" id="KW-1003">Cell membrane</keyword>
<evidence type="ECO:0000256" key="3">
    <source>
        <dbReference type="ARBA" id="ARBA00022448"/>
    </source>
</evidence>
<dbReference type="InterPro" id="IPR001757">
    <property type="entry name" value="P_typ_ATPase"/>
</dbReference>
<evidence type="ECO:0000256" key="15">
    <source>
        <dbReference type="RuleBase" id="RU362081"/>
    </source>
</evidence>
<evidence type="ECO:0000256" key="9">
    <source>
        <dbReference type="ARBA" id="ARBA00022840"/>
    </source>
</evidence>
<keyword evidence="12 15" id="KW-1133">Transmembrane helix</keyword>
<sequence>MPIARSSGDPAMTCCMPPPDFVEAAAGPIKAGPSPDEIRLASRDIGGGLRQTDLSVPDIHCGACVNAIEKAVSRLGGVHDVRVNLSARRAAIRWKDAAEPPDFSRTIADLGYRAHIYEAGDAAKDERLSGLIRALAVAAFCSMNIMMLSGSVWSGADGPTRGLLHWFCAGLTLPTLLYSGRVFYESAWNAIRHRRTNMDVPITIGIFLAFGLSLYDTITNGHQVYFDAVASLILFLLIGRTLDHVMRNRARNAVLGLAKIAPRGALTLNDDGTTTYLPIAEVEAGTKILVRPGDRIPVDLEIIEGRSDVDRSLVTGESEPVPVAPGTRLEAGALNLHGSLTARALANGNDSTLSEMMRLMEAAESGKGAYRTIADKAAALYAPVVHLSALAVFLAWYWSTANFHEAVTTAIAVLIITCPCALGLAVPMVQTVAARRLFDRGIMVKDGSSIERLAQIDRVVFDKTGTLTAPYGALQLSNEETGALSLVRTLASRSSHPTSPALEQMAASAPLLTDLAEITEFPGNGIEANRDGHQYRLGRAEWAAPGAQERGTILARDGNILARFEFADRLLPGANEAIAMLHQARLPVQIISGDNEAKVSAIADELGIGEYRALALPRDKIETIEALQRDGHKILMVGDGLNDAAALTAAHVSMAPAEAAEIGRNAADFVFLRPDLRSVPYAFDIARNAAHLVRQNLWIALVYNLIALPAAAMGLVTPFWAAIAMSASSIVVVLNALRLGWRTPSFKPAVRRARPVQVS</sequence>
<dbReference type="InterPro" id="IPR023214">
    <property type="entry name" value="HAD_sf"/>
</dbReference>
<organism evidence="17 18">
    <name type="scientific">Paradevosia shaoguanensis</name>
    <dbReference type="NCBI Taxonomy" id="1335043"/>
    <lineage>
        <taxon>Bacteria</taxon>
        <taxon>Pseudomonadati</taxon>
        <taxon>Pseudomonadota</taxon>
        <taxon>Alphaproteobacteria</taxon>
        <taxon>Hyphomicrobiales</taxon>
        <taxon>Devosiaceae</taxon>
        <taxon>Paradevosia</taxon>
    </lineage>
</organism>
<dbReference type="Pfam" id="PF00122">
    <property type="entry name" value="E1-E2_ATPase"/>
    <property type="match status" value="1"/>
</dbReference>
<evidence type="ECO:0000313" key="17">
    <source>
        <dbReference type="EMBL" id="MCI0127844.1"/>
    </source>
</evidence>
<dbReference type="SUPFAM" id="SSF81665">
    <property type="entry name" value="Calcium ATPase, transmembrane domain M"/>
    <property type="match status" value="1"/>
</dbReference>
<evidence type="ECO:0000256" key="14">
    <source>
        <dbReference type="ARBA" id="ARBA00023136"/>
    </source>
</evidence>